<evidence type="ECO:0000256" key="4">
    <source>
        <dbReference type="ARBA" id="ARBA00022692"/>
    </source>
</evidence>
<evidence type="ECO:0000256" key="3">
    <source>
        <dbReference type="ARBA" id="ARBA00022448"/>
    </source>
</evidence>
<dbReference type="CDD" id="cd17356">
    <property type="entry name" value="MFS_HXT"/>
    <property type="match status" value="1"/>
</dbReference>
<feature type="transmembrane region" description="Helical" evidence="9">
    <location>
        <begin position="434"/>
        <end position="452"/>
    </location>
</feature>
<comment type="similarity">
    <text evidence="2 7">Belongs to the major facilitator superfamily. Sugar transporter (TC 2.A.1.1) family.</text>
</comment>
<evidence type="ECO:0000256" key="1">
    <source>
        <dbReference type="ARBA" id="ARBA00004141"/>
    </source>
</evidence>
<dbReference type="Proteomes" id="UP001212411">
    <property type="component" value="Chromosome 1"/>
</dbReference>
<keyword evidence="13" id="KW-1185">Reference proteome</keyword>
<feature type="domain" description="Major facilitator superfamily (MFS) profile" evidence="11">
    <location>
        <begin position="9"/>
        <end position="456"/>
    </location>
</feature>
<accession>A0AAF0AUI4</accession>
<organism evidence="12 13">
    <name type="scientific">Schizosaccharomyces osmophilus</name>
    <dbReference type="NCBI Taxonomy" id="2545709"/>
    <lineage>
        <taxon>Eukaryota</taxon>
        <taxon>Fungi</taxon>
        <taxon>Dikarya</taxon>
        <taxon>Ascomycota</taxon>
        <taxon>Taphrinomycotina</taxon>
        <taxon>Schizosaccharomycetes</taxon>
        <taxon>Schizosaccharomycetales</taxon>
        <taxon>Schizosaccharomycetaceae</taxon>
        <taxon>Schizosaccharomyces</taxon>
    </lineage>
</organism>
<keyword evidence="4 9" id="KW-0812">Transmembrane</keyword>
<evidence type="ECO:0000256" key="8">
    <source>
        <dbReference type="SAM" id="MobiDB-lite"/>
    </source>
</evidence>
<feature type="compositionally biased region" description="Basic and acidic residues" evidence="8">
    <location>
        <begin position="492"/>
        <end position="503"/>
    </location>
</feature>
<protein>
    <submittedName>
        <fullName evidence="12">Plasma membrane gluconate:proton symporter Ght3</fullName>
    </submittedName>
</protein>
<dbReference type="Gene3D" id="1.20.1250.20">
    <property type="entry name" value="MFS general substrate transporter like domains"/>
    <property type="match status" value="1"/>
</dbReference>
<evidence type="ECO:0000313" key="12">
    <source>
        <dbReference type="EMBL" id="WBW71657.1"/>
    </source>
</evidence>
<dbReference type="Pfam" id="PF00083">
    <property type="entry name" value="Sugar_tr"/>
    <property type="match status" value="1"/>
</dbReference>
<keyword evidence="10" id="KW-0732">Signal</keyword>
<dbReference type="GO" id="GO:0005886">
    <property type="term" value="C:plasma membrane"/>
    <property type="evidence" value="ECO:0007669"/>
    <property type="project" value="TreeGrafter"/>
</dbReference>
<gene>
    <name evidence="12" type="ORF">SOMG_02483</name>
</gene>
<sequence>MKRIITSILVVFISMAGWLGGADTGSISGILNMKDFQARFANRFNPSTHEYSYTAARQGLLTGMVNAGCLFGAMLSSPFTEFIGKRNSICFFSGCYIIGQIVLITSIHSWVQVLVGKIFVGLTIGALSVLSPSYQSEVAPPQIRGAVVCTYQVFQTCGTLVAACINIGTKDLANTATWRIPLGINMLWGVFLMIGVLFLPESPRYLIYIGKEDQALQVMCETAELSPETDIIQTNFNTIRSDIDKEMAGGKAKWGDILGPEIRYRTALGFLTMLLRELIGNNYYFYYATQVFKGTGMTNKYLPAIILGAINFGTTLCVLGIVDRVGRRLPLVLGASFQGICFFIYAAVGDKKLYNPDGSSDTRAGSVMIVFSCLFIFSYCCSWGPIGWVIVGETFPIRYRSKCAGVAAAGNWLGNFMVSFFTPFISNAIGFKLGYIYACINVVSAFQIFFMAKETKGLTLEEVNDLYLSNVKPWNSSIYIRNVKKHHIEFSKEEERREREKSKGAQGQEEEFIENAEKIEDVDKTVDAGRLDFKI</sequence>
<dbReference type="GeneID" id="80875964"/>
<feature type="transmembrane region" description="Helical" evidence="9">
    <location>
        <begin position="368"/>
        <end position="391"/>
    </location>
</feature>
<evidence type="ECO:0000256" key="5">
    <source>
        <dbReference type="ARBA" id="ARBA00022989"/>
    </source>
</evidence>
<evidence type="ECO:0000256" key="9">
    <source>
        <dbReference type="SAM" id="Phobius"/>
    </source>
</evidence>
<keyword evidence="3 7" id="KW-0813">Transport</keyword>
<dbReference type="RefSeq" id="XP_056035900.1">
    <property type="nucleotide sequence ID" value="XM_056181275.1"/>
</dbReference>
<keyword evidence="5 9" id="KW-1133">Transmembrane helix</keyword>
<evidence type="ECO:0000256" key="6">
    <source>
        <dbReference type="ARBA" id="ARBA00023136"/>
    </source>
</evidence>
<feature type="transmembrane region" description="Helical" evidence="9">
    <location>
        <begin position="403"/>
        <end position="422"/>
    </location>
</feature>
<dbReference type="PROSITE" id="PS00217">
    <property type="entry name" value="SUGAR_TRANSPORT_2"/>
    <property type="match status" value="1"/>
</dbReference>
<evidence type="ECO:0000256" key="7">
    <source>
        <dbReference type="RuleBase" id="RU003346"/>
    </source>
</evidence>
<dbReference type="EMBL" id="CP115611">
    <property type="protein sequence ID" value="WBW71657.1"/>
    <property type="molecule type" value="Genomic_DNA"/>
</dbReference>
<feature type="transmembrane region" description="Helical" evidence="9">
    <location>
        <begin position="180"/>
        <end position="199"/>
    </location>
</feature>
<evidence type="ECO:0000259" key="11">
    <source>
        <dbReference type="PROSITE" id="PS50850"/>
    </source>
</evidence>
<dbReference type="PROSITE" id="PS50850">
    <property type="entry name" value="MFS"/>
    <property type="match status" value="1"/>
</dbReference>
<dbReference type="KEGG" id="som:SOMG_02483"/>
<feature type="transmembrane region" description="Helical" evidence="9">
    <location>
        <begin position="267"/>
        <end position="286"/>
    </location>
</feature>
<dbReference type="InterPro" id="IPR005828">
    <property type="entry name" value="MFS_sugar_transport-like"/>
</dbReference>
<name>A0AAF0AUI4_9SCHI</name>
<feature type="chain" id="PRO_5041918761" evidence="10">
    <location>
        <begin position="25"/>
        <end position="535"/>
    </location>
</feature>
<dbReference type="NCBIfam" id="TIGR00879">
    <property type="entry name" value="SP"/>
    <property type="match status" value="1"/>
</dbReference>
<evidence type="ECO:0000256" key="2">
    <source>
        <dbReference type="ARBA" id="ARBA00010992"/>
    </source>
</evidence>
<dbReference type="InterPro" id="IPR003663">
    <property type="entry name" value="Sugar/inositol_transpt"/>
</dbReference>
<dbReference type="InterPro" id="IPR020846">
    <property type="entry name" value="MFS_dom"/>
</dbReference>
<proteinExistence type="inferred from homology"/>
<dbReference type="FunFam" id="1.20.1250.20:FF:000044">
    <property type="entry name" value="Hexose transporter Hxt3p"/>
    <property type="match status" value="1"/>
</dbReference>
<feature type="transmembrane region" description="Helical" evidence="9">
    <location>
        <begin position="301"/>
        <end position="322"/>
    </location>
</feature>
<dbReference type="InterPro" id="IPR050360">
    <property type="entry name" value="MFS_Sugar_Transporters"/>
</dbReference>
<dbReference type="PANTHER" id="PTHR48022">
    <property type="entry name" value="PLASTIDIC GLUCOSE TRANSPORTER 4"/>
    <property type="match status" value="1"/>
</dbReference>
<comment type="subcellular location">
    <subcellularLocation>
        <location evidence="1">Membrane</location>
        <topology evidence="1">Multi-pass membrane protein</topology>
    </subcellularLocation>
</comment>
<dbReference type="InterPro" id="IPR036259">
    <property type="entry name" value="MFS_trans_sf"/>
</dbReference>
<dbReference type="SUPFAM" id="SSF103473">
    <property type="entry name" value="MFS general substrate transporter"/>
    <property type="match status" value="1"/>
</dbReference>
<dbReference type="PROSITE" id="PS00216">
    <property type="entry name" value="SUGAR_TRANSPORT_1"/>
    <property type="match status" value="1"/>
</dbReference>
<evidence type="ECO:0000313" key="13">
    <source>
        <dbReference type="Proteomes" id="UP001212411"/>
    </source>
</evidence>
<dbReference type="AlphaFoldDB" id="A0AAF0AUI4"/>
<keyword evidence="6 9" id="KW-0472">Membrane</keyword>
<dbReference type="GO" id="GO:0005351">
    <property type="term" value="F:carbohydrate:proton symporter activity"/>
    <property type="evidence" value="ECO:0007669"/>
    <property type="project" value="TreeGrafter"/>
</dbReference>
<feature type="transmembrane region" description="Helical" evidence="9">
    <location>
        <begin position="329"/>
        <end position="348"/>
    </location>
</feature>
<feature type="transmembrane region" description="Helical" evidence="9">
    <location>
        <begin position="59"/>
        <end position="77"/>
    </location>
</feature>
<reference evidence="12 13" key="1">
    <citation type="journal article" date="2023" name="G3 (Bethesda)">
        <title>A high-quality reference genome for the fission yeast Schizosaccharomyces osmophilus.</title>
        <authorList>
            <person name="Jia G.S."/>
            <person name="Zhang W.C."/>
            <person name="Liang Y."/>
            <person name="Liu X.H."/>
            <person name="Rhind N."/>
            <person name="Pidoux A."/>
            <person name="Brysch-Herzberg M."/>
            <person name="Du L.L."/>
        </authorList>
    </citation>
    <scope>NUCLEOTIDE SEQUENCE [LARGE SCALE GENOMIC DNA]</scope>
    <source>
        <strain evidence="12 13">CBS 15793</strain>
    </source>
</reference>
<feature type="signal peptide" evidence="10">
    <location>
        <begin position="1"/>
        <end position="24"/>
    </location>
</feature>
<dbReference type="InterPro" id="IPR005829">
    <property type="entry name" value="Sugar_transporter_CS"/>
</dbReference>
<evidence type="ECO:0000256" key="10">
    <source>
        <dbReference type="SAM" id="SignalP"/>
    </source>
</evidence>
<dbReference type="PRINTS" id="PR00171">
    <property type="entry name" value="SUGRTRNSPORT"/>
</dbReference>
<feature type="region of interest" description="Disordered" evidence="8">
    <location>
        <begin position="492"/>
        <end position="514"/>
    </location>
</feature>
<feature type="transmembrane region" description="Helical" evidence="9">
    <location>
        <begin position="89"/>
        <end position="108"/>
    </location>
</feature>
<dbReference type="PANTHER" id="PTHR48022:SF90">
    <property type="entry name" value="HIGH-AFFINITY GLUCONATE TRANSPORTER GHT3-RELATED"/>
    <property type="match status" value="1"/>
</dbReference>